<organism evidence="1 2">
    <name type="scientific">Pseudomonas putida</name>
    <name type="common">Arthrobacter siderocapsulatus</name>
    <dbReference type="NCBI Taxonomy" id="303"/>
    <lineage>
        <taxon>Bacteria</taxon>
        <taxon>Pseudomonadati</taxon>
        <taxon>Pseudomonadota</taxon>
        <taxon>Gammaproteobacteria</taxon>
        <taxon>Pseudomonadales</taxon>
        <taxon>Pseudomonadaceae</taxon>
        <taxon>Pseudomonas</taxon>
    </lineage>
</organism>
<dbReference type="AlphaFoldDB" id="A0A0P7DA00"/>
<name>A0A0P7DA00_PSEPU</name>
<protein>
    <submittedName>
        <fullName evidence="1">Uncharacterized protein</fullName>
    </submittedName>
</protein>
<sequence length="112" mass="12162">MPEEKNLDHKLLTLAAKAAGLGEVLAMPMSRTEVAYVVEESDGGPLKPWNPLEDDGDALRLAVKLKLDVAISDTVQVAWYTRSGSLQWVNEPNPDARRAIVRAAGEIGREAP</sequence>
<comment type="caution">
    <text evidence="1">The sequence shown here is derived from an EMBL/GenBank/DDBJ whole genome shotgun (WGS) entry which is preliminary data.</text>
</comment>
<proteinExistence type="predicted"/>
<dbReference type="RefSeq" id="WP_054572427.1">
    <property type="nucleotide sequence ID" value="NZ_LKKS01000047.1"/>
</dbReference>
<reference evidence="1 2" key="1">
    <citation type="submission" date="2015-10" db="EMBL/GenBank/DDBJ databases">
        <title>Pseudomonas putida clinical strains.</title>
        <authorList>
            <person name="Molina L."/>
            <person name="Udaondo Z."/>
        </authorList>
    </citation>
    <scope>NUCLEOTIDE SEQUENCE [LARGE SCALE GENOMIC DNA]</scope>
    <source>
        <strain evidence="1 2">HB13667</strain>
    </source>
</reference>
<gene>
    <name evidence="1" type="ORF">HB13667_07870</name>
</gene>
<dbReference type="EMBL" id="LKKS01000047">
    <property type="protein sequence ID" value="KPM67062.1"/>
    <property type="molecule type" value="Genomic_DNA"/>
</dbReference>
<dbReference type="Proteomes" id="UP000050437">
    <property type="component" value="Unassembled WGS sequence"/>
</dbReference>
<evidence type="ECO:0000313" key="1">
    <source>
        <dbReference type="EMBL" id="KPM67062.1"/>
    </source>
</evidence>
<evidence type="ECO:0000313" key="2">
    <source>
        <dbReference type="Proteomes" id="UP000050437"/>
    </source>
</evidence>
<accession>A0A0P7DA00</accession>